<reference evidence="2" key="1">
    <citation type="journal article" date="2023" name="G3 (Bethesda)">
        <title>Genome assembly and association tests identify interacting loci associated with vigor, precocity, and sex in interspecific pistachio rootstocks.</title>
        <authorList>
            <person name="Palmer W."/>
            <person name="Jacygrad E."/>
            <person name="Sagayaradj S."/>
            <person name="Cavanaugh K."/>
            <person name="Han R."/>
            <person name="Bertier L."/>
            <person name="Beede B."/>
            <person name="Kafkas S."/>
            <person name="Golino D."/>
            <person name="Preece J."/>
            <person name="Michelmore R."/>
        </authorList>
    </citation>
    <scope>NUCLEOTIDE SEQUENCE [LARGE SCALE GENOMIC DNA]</scope>
</reference>
<evidence type="ECO:0000313" key="1">
    <source>
        <dbReference type="EMBL" id="KAJ0044412.1"/>
    </source>
</evidence>
<comment type="caution">
    <text evidence="1">The sequence shown here is derived from an EMBL/GenBank/DDBJ whole genome shotgun (WGS) entry which is preliminary data.</text>
</comment>
<protein>
    <submittedName>
        <fullName evidence="1">Uncharacterized protein</fullName>
    </submittedName>
</protein>
<keyword evidence="2" id="KW-1185">Reference proteome</keyword>
<organism evidence="1 2">
    <name type="scientific">Pistacia integerrima</name>
    <dbReference type="NCBI Taxonomy" id="434235"/>
    <lineage>
        <taxon>Eukaryota</taxon>
        <taxon>Viridiplantae</taxon>
        <taxon>Streptophyta</taxon>
        <taxon>Embryophyta</taxon>
        <taxon>Tracheophyta</taxon>
        <taxon>Spermatophyta</taxon>
        <taxon>Magnoliopsida</taxon>
        <taxon>eudicotyledons</taxon>
        <taxon>Gunneridae</taxon>
        <taxon>Pentapetalae</taxon>
        <taxon>rosids</taxon>
        <taxon>malvids</taxon>
        <taxon>Sapindales</taxon>
        <taxon>Anacardiaceae</taxon>
        <taxon>Pistacia</taxon>
    </lineage>
</organism>
<dbReference type="Proteomes" id="UP001163603">
    <property type="component" value="Chromosome 3"/>
</dbReference>
<evidence type="ECO:0000313" key="2">
    <source>
        <dbReference type="Proteomes" id="UP001163603"/>
    </source>
</evidence>
<dbReference type="EMBL" id="CM047738">
    <property type="protein sequence ID" value="KAJ0044412.1"/>
    <property type="molecule type" value="Genomic_DNA"/>
</dbReference>
<proteinExistence type="predicted"/>
<name>A0ACC0Z2B9_9ROSI</name>
<sequence>MELDDGNDKIIISRILAASFIGAILATTANHFRHQYEEEAQEDQYIIPNLFQFLFFLIFFLFVVYPRVYPNNG</sequence>
<gene>
    <name evidence="1" type="ORF">Pint_05897</name>
</gene>
<accession>A0ACC0Z2B9</accession>